<name>A0A9P6HL39_9AGAM</name>
<dbReference type="InterPro" id="IPR000719">
    <property type="entry name" value="Prot_kinase_dom"/>
</dbReference>
<dbReference type="OrthoDB" id="4062651at2759"/>
<sequence length="186" mass="20532">MIGYLCGAETQTFTDIIDELKDVANGLIYMHSQAMIHGDSKGANILIDQDGHACLADFGLVTIVSDPANPTTFSSSVKGGTTRWMSPELLDPDKFGIENSRPTKESDSYALGMVILEVLSGRSPFNQLSDVFVMWVVLEGKQPERPTGPEGAWFMDDLWQMLTLCWKSQRESRPSIAAILECLEKV</sequence>
<evidence type="ECO:0000313" key="3">
    <source>
        <dbReference type="Proteomes" id="UP000736335"/>
    </source>
</evidence>
<dbReference type="PROSITE" id="PS50011">
    <property type="entry name" value="PROTEIN_KINASE_DOM"/>
    <property type="match status" value="1"/>
</dbReference>
<reference evidence="2" key="2">
    <citation type="submission" date="2020-11" db="EMBL/GenBank/DDBJ databases">
        <authorList>
            <consortium name="DOE Joint Genome Institute"/>
            <person name="Kuo A."/>
            <person name="Miyauchi S."/>
            <person name="Kiss E."/>
            <person name="Drula E."/>
            <person name="Kohler A."/>
            <person name="Sanchez-Garcia M."/>
            <person name="Andreopoulos B."/>
            <person name="Barry K.W."/>
            <person name="Bonito G."/>
            <person name="Buee M."/>
            <person name="Carver A."/>
            <person name="Chen C."/>
            <person name="Cichocki N."/>
            <person name="Clum A."/>
            <person name="Culley D."/>
            <person name="Crous P.W."/>
            <person name="Fauchery L."/>
            <person name="Girlanda M."/>
            <person name="Hayes R."/>
            <person name="Keri Z."/>
            <person name="Labutti K."/>
            <person name="Lipzen A."/>
            <person name="Lombard V."/>
            <person name="Magnuson J."/>
            <person name="Maillard F."/>
            <person name="Morin E."/>
            <person name="Murat C."/>
            <person name="Nolan M."/>
            <person name="Ohm R."/>
            <person name="Pangilinan J."/>
            <person name="Pereira M."/>
            <person name="Perotto S."/>
            <person name="Peter M."/>
            <person name="Riley R."/>
            <person name="Sitrit Y."/>
            <person name="Stielow B."/>
            <person name="Szollosi G."/>
            <person name="Zifcakova L."/>
            <person name="Stursova M."/>
            <person name="Spatafora J.W."/>
            <person name="Tedersoo L."/>
            <person name="Vaario L.-M."/>
            <person name="Yamada A."/>
            <person name="Yan M."/>
            <person name="Wang P."/>
            <person name="Xu J."/>
            <person name="Bruns T."/>
            <person name="Baldrian P."/>
            <person name="Vilgalys R."/>
            <person name="Henrissat B."/>
            <person name="Grigoriev I.V."/>
            <person name="Hibbett D."/>
            <person name="Nagy L.G."/>
            <person name="Martin F.M."/>
        </authorList>
    </citation>
    <scope>NUCLEOTIDE SEQUENCE</scope>
    <source>
        <strain evidence="2">UH-Tt-Lm1</strain>
    </source>
</reference>
<dbReference type="PANTHER" id="PTHR23257">
    <property type="entry name" value="SERINE-THREONINE PROTEIN KINASE"/>
    <property type="match status" value="1"/>
</dbReference>
<dbReference type="Proteomes" id="UP000736335">
    <property type="component" value="Unassembled WGS sequence"/>
</dbReference>
<gene>
    <name evidence="2" type="ORF">BJ322DRAFT_1177676</name>
</gene>
<keyword evidence="2" id="KW-0808">Transferase</keyword>
<feature type="domain" description="Protein kinase" evidence="1">
    <location>
        <begin position="1"/>
        <end position="186"/>
    </location>
</feature>
<dbReference type="GO" id="GO:0005524">
    <property type="term" value="F:ATP binding"/>
    <property type="evidence" value="ECO:0007669"/>
    <property type="project" value="InterPro"/>
</dbReference>
<proteinExistence type="predicted"/>
<dbReference type="InterPro" id="IPR011009">
    <property type="entry name" value="Kinase-like_dom_sf"/>
</dbReference>
<dbReference type="Pfam" id="PF07714">
    <property type="entry name" value="PK_Tyr_Ser-Thr"/>
    <property type="match status" value="1"/>
</dbReference>
<evidence type="ECO:0000259" key="1">
    <source>
        <dbReference type="PROSITE" id="PS50011"/>
    </source>
</evidence>
<dbReference type="InterPro" id="IPR001245">
    <property type="entry name" value="Ser-Thr/Tyr_kinase_cat_dom"/>
</dbReference>
<keyword evidence="3" id="KW-1185">Reference proteome</keyword>
<accession>A0A9P6HL39</accession>
<dbReference type="InterPro" id="IPR050167">
    <property type="entry name" value="Ser_Thr_protein_kinase"/>
</dbReference>
<dbReference type="Gene3D" id="1.10.510.10">
    <property type="entry name" value="Transferase(Phosphotransferase) domain 1"/>
    <property type="match status" value="1"/>
</dbReference>
<organism evidence="2 3">
    <name type="scientific">Thelephora terrestris</name>
    <dbReference type="NCBI Taxonomy" id="56493"/>
    <lineage>
        <taxon>Eukaryota</taxon>
        <taxon>Fungi</taxon>
        <taxon>Dikarya</taxon>
        <taxon>Basidiomycota</taxon>
        <taxon>Agaricomycotina</taxon>
        <taxon>Agaricomycetes</taxon>
        <taxon>Thelephorales</taxon>
        <taxon>Thelephoraceae</taxon>
        <taxon>Thelephora</taxon>
    </lineage>
</organism>
<dbReference type="AlphaFoldDB" id="A0A9P6HL39"/>
<reference evidence="2" key="1">
    <citation type="journal article" date="2020" name="Nat. Commun.">
        <title>Large-scale genome sequencing of mycorrhizal fungi provides insights into the early evolution of symbiotic traits.</title>
        <authorList>
            <person name="Miyauchi S."/>
            <person name="Kiss E."/>
            <person name="Kuo A."/>
            <person name="Drula E."/>
            <person name="Kohler A."/>
            <person name="Sanchez-Garcia M."/>
            <person name="Morin E."/>
            <person name="Andreopoulos B."/>
            <person name="Barry K.W."/>
            <person name="Bonito G."/>
            <person name="Buee M."/>
            <person name="Carver A."/>
            <person name="Chen C."/>
            <person name="Cichocki N."/>
            <person name="Clum A."/>
            <person name="Culley D."/>
            <person name="Crous P.W."/>
            <person name="Fauchery L."/>
            <person name="Girlanda M."/>
            <person name="Hayes R.D."/>
            <person name="Keri Z."/>
            <person name="LaButti K."/>
            <person name="Lipzen A."/>
            <person name="Lombard V."/>
            <person name="Magnuson J."/>
            <person name="Maillard F."/>
            <person name="Murat C."/>
            <person name="Nolan M."/>
            <person name="Ohm R.A."/>
            <person name="Pangilinan J."/>
            <person name="Pereira M.F."/>
            <person name="Perotto S."/>
            <person name="Peter M."/>
            <person name="Pfister S."/>
            <person name="Riley R."/>
            <person name="Sitrit Y."/>
            <person name="Stielow J.B."/>
            <person name="Szollosi G."/>
            <person name="Zifcakova L."/>
            <person name="Stursova M."/>
            <person name="Spatafora J.W."/>
            <person name="Tedersoo L."/>
            <person name="Vaario L.M."/>
            <person name="Yamada A."/>
            <person name="Yan M."/>
            <person name="Wang P."/>
            <person name="Xu J."/>
            <person name="Bruns T."/>
            <person name="Baldrian P."/>
            <person name="Vilgalys R."/>
            <person name="Dunand C."/>
            <person name="Henrissat B."/>
            <person name="Grigoriev I.V."/>
            <person name="Hibbett D."/>
            <person name="Nagy L.G."/>
            <person name="Martin F.M."/>
        </authorList>
    </citation>
    <scope>NUCLEOTIDE SEQUENCE</scope>
    <source>
        <strain evidence="2">UH-Tt-Lm1</strain>
    </source>
</reference>
<keyword evidence="2" id="KW-0418">Kinase</keyword>
<evidence type="ECO:0000313" key="2">
    <source>
        <dbReference type="EMBL" id="KAF9789488.1"/>
    </source>
</evidence>
<dbReference type="SUPFAM" id="SSF56112">
    <property type="entry name" value="Protein kinase-like (PK-like)"/>
    <property type="match status" value="1"/>
</dbReference>
<protein>
    <submittedName>
        <fullName evidence="2">Kinase-like domain-containing protein</fullName>
    </submittedName>
</protein>
<dbReference type="EMBL" id="WIUZ02000003">
    <property type="protein sequence ID" value="KAF9789488.1"/>
    <property type="molecule type" value="Genomic_DNA"/>
</dbReference>
<dbReference type="GO" id="GO:0004672">
    <property type="term" value="F:protein kinase activity"/>
    <property type="evidence" value="ECO:0007669"/>
    <property type="project" value="InterPro"/>
</dbReference>
<comment type="caution">
    <text evidence="2">The sequence shown here is derived from an EMBL/GenBank/DDBJ whole genome shotgun (WGS) entry which is preliminary data.</text>
</comment>